<evidence type="ECO:0000256" key="3">
    <source>
        <dbReference type="ARBA" id="ARBA00022490"/>
    </source>
</evidence>
<dbReference type="GO" id="GO:0005856">
    <property type="term" value="C:cytoskeleton"/>
    <property type="evidence" value="ECO:0007669"/>
    <property type="project" value="InterPro"/>
</dbReference>
<dbReference type="GO" id="GO:0005737">
    <property type="term" value="C:cytoplasm"/>
    <property type="evidence" value="ECO:0007669"/>
    <property type="project" value="UniProtKB-SubCell"/>
</dbReference>
<dbReference type="Proteomes" id="UP000053537">
    <property type="component" value="Unassembled WGS sequence"/>
</dbReference>
<dbReference type="InterPro" id="IPR019748">
    <property type="entry name" value="FERM_central"/>
</dbReference>
<dbReference type="GO" id="GO:0003779">
    <property type="term" value="F:actin binding"/>
    <property type="evidence" value="ECO:0007669"/>
    <property type="project" value="UniProtKB-KW"/>
</dbReference>
<dbReference type="Gene3D" id="3.10.20.90">
    <property type="entry name" value="Phosphatidylinositol 3-kinase Catalytic Subunit, Chain A, domain 1"/>
    <property type="match status" value="1"/>
</dbReference>
<evidence type="ECO:0000259" key="6">
    <source>
        <dbReference type="PROSITE" id="PS50057"/>
    </source>
</evidence>
<sequence>QSSAPSLTSEPNSTMSVPAGDNYTMTDFATAYFRAARSMQGLKGTSAEKKSAADLVQHTKVPIQESLLPYSDSELNELATKNFLTLMQFMGDHSKPKRQTETACIYEILQLCKEKETLHDEVYCQVIKQVTQNPKQESVLRGWLALNLLTGYFLPSKILMPYATKFLQLASSDPSSTHHDIAKICQSNLRKNFMYGGRRHLPFPVEMEALLKGHGARRLEILMPGGMEYLTRVRTFTVAKEVLQEICEQMGVGEPEEIQDFVLFALRSKTVKPIKPEEYLHDYLLEDKLVTLTLRRLLWRTPLHLENETYIDVHYGQMLWDYLRGKMLLSQSEEMEMQVGLLAMLQHWAKEDQQNSAPSREEVMEYTPKILHASINPKALQNHIATLLRTRQPLRPVDAKIEFIEYMMKLPFFGYNVFIIERTSDNTIPVPCFFAVNKDEIIAVDGSTQAVSCVIPLKELQKMRTLQPTSPDRLPSLELSYSSAASIKVMWVELAQAKELYHTIVVTLDKTEL</sequence>
<dbReference type="EMBL" id="KK841192">
    <property type="protein sequence ID" value="KFP83628.1"/>
    <property type="molecule type" value="Genomic_DNA"/>
</dbReference>
<accession>A0A091N1J0</accession>
<dbReference type="InterPro" id="IPR019749">
    <property type="entry name" value="Band_41_domain"/>
</dbReference>
<dbReference type="InterPro" id="IPR038185">
    <property type="entry name" value="MyTH4_dom_sf"/>
</dbReference>
<feature type="non-terminal residue" evidence="8">
    <location>
        <position position="513"/>
    </location>
</feature>
<dbReference type="SUPFAM" id="SSF47031">
    <property type="entry name" value="Second domain of FERM"/>
    <property type="match status" value="1"/>
</dbReference>
<dbReference type="InterPro" id="IPR000857">
    <property type="entry name" value="MyTH4_dom"/>
</dbReference>
<dbReference type="SMART" id="SM00139">
    <property type="entry name" value="MyTH4"/>
    <property type="match status" value="1"/>
</dbReference>
<dbReference type="PANTHER" id="PTHR22692">
    <property type="entry name" value="MYOSIN VII, XV"/>
    <property type="match status" value="1"/>
</dbReference>
<evidence type="ECO:0000259" key="7">
    <source>
        <dbReference type="PROSITE" id="PS51016"/>
    </source>
</evidence>
<reference evidence="8 9" key="1">
    <citation type="submission" date="2014-04" db="EMBL/GenBank/DDBJ databases">
        <title>Genome evolution of avian class.</title>
        <authorList>
            <person name="Zhang G."/>
            <person name="Li C."/>
        </authorList>
    </citation>
    <scope>NUCLEOTIDE SEQUENCE [LARGE SCALE GENOMIC DNA]</scope>
    <source>
        <strain evidence="8">BGI_N310</strain>
    </source>
</reference>
<dbReference type="InterPro" id="IPR000299">
    <property type="entry name" value="FERM_domain"/>
</dbReference>
<keyword evidence="5" id="KW-0009">Actin-binding</keyword>
<evidence type="ECO:0000256" key="5">
    <source>
        <dbReference type="ARBA" id="ARBA00023203"/>
    </source>
</evidence>
<dbReference type="PANTHER" id="PTHR22692:SF16">
    <property type="entry name" value="MYOSIN XVB"/>
    <property type="match status" value="1"/>
</dbReference>
<feature type="domain" description="FERM" evidence="6">
    <location>
        <begin position="217"/>
        <end position="513"/>
    </location>
</feature>
<feature type="non-terminal residue" evidence="8">
    <location>
        <position position="1"/>
    </location>
</feature>
<dbReference type="InterPro" id="IPR035963">
    <property type="entry name" value="FERM_2"/>
</dbReference>
<proteinExistence type="inferred from homology"/>
<comment type="similarity">
    <text evidence="2">Belongs to the TRAFAC class myosin-kinesin ATPase superfamily. Myosin family.</text>
</comment>
<gene>
    <name evidence="8" type="ORF">N310_07079</name>
</gene>
<evidence type="ECO:0000313" key="8">
    <source>
        <dbReference type="EMBL" id="KFP83628.1"/>
    </source>
</evidence>
<organism evidence="8 9">
    <name type="scientific">Acanthisitta chloris</name>
    <name type="common">rifleman</name>
    <dbReference type="NCBI Taxonomy" id="57068"/>
    <lineage>
        <taxon>Eukaryota</taxon>
        <taxon>Metazoa</taxon>
        <taxon>Chordata</taxon>
        <taxon>Craniata</taxon>
        <taxon>Vertebrata</taxon>
        <taxon>Euteleostomi</taxon>
        <taxon>Archelosauria</taxon>
        <taxon>Archosauria</taxon>
        <taxon>Dinosauria</taxon>
        <taxon>Saurischia</taxon>
        <taxon>Theropoda</taxon>
        <taxon>Coelurosauria</taxon>
        <taxon>Aves</taxon>
        <taxon>Neognathae</taxon>
        <taxon>Neoaves</taxon>
        <taxon>Telluraves</taxon>
        <taxon>Australaves</taxon>
        <taxon>Passeriformes</taxon>
        <taxon>Acanthisittidae</taxon>
        <taxon>Acanthisitta</taxon>
    </lineage>
</organism>
<evidence type="ECO:0000256" key="4">
    <source>
        <dbReference type="ARBA" id="ARBA00022737"/>
    </source>
</evidence>
<evidence type="ECO:0000256" key="1">
    <source>
        <dbReference type="ARBA" id="ARBA00004496"/>
    </source>
</evidence>
<comment type="subcellular location">
    <subcellularLocation>
        <location evidence="1">Cytoplasm</location>
    </subcellularLocation>
</comment>
<keyword evidence="3" id="KW-0963">Cytoplasm</keyword>
<protein>
    <submittedName>
        <fullName evidence="8">Unconventional myosin-XV</fullName>
    </submittedName>
</protein>
<dbReference type="SMART" id="SM00295">
    <property type="entry name" value="B41"/>
    <property type="match status" value="1"/>
</dbReference>
<keyword evidence="9" id="KW-1185">Reference proteome</keyword>
<feature type="domain" description="MyTH4" evidence="7">
    <location>
        <begin position="58"/>
        <end position="211"/>
    </location>
</feature>
<evidence type="ECO:0000256" key="2">
    <source>
        <dbReference type="ARBA" id="ARBA00008314"/>
    </source>
</evidence>
<dbReference type="Gene3D" id="1.25.40.530">
    <property type="entry name" value="MyTH4 domain"/>
    <property type="match status" value="2"/>
</dbReference>
<dbReference type="PROSITE" id="PS51016">
    <property type="entry name" value="MYTH4"/>
    <property type="match status" value="1"/>
</dbReference>
<dbReference type="PROSITE" id="PS50057">
    <property type="entry name" value="FERM_3"/>
    <property type="match status" value="1"/>
</dbReference>
<dbReference type="InterPro" id="IPR051567">
    <property type="entry name" value="Unconventional_Myosin_ATPase"/>
</dbReference>
<name>A0A091N1J0_9PASS</name>
<dbReference type="Pfam" id="PF00373">
    <property type="entry name" value="FERM_M"/>
    <property type="match status" value="1"/>
</dbReference>
<keyword evidence="4" id="KW-0677">Repeat</keyword>
<evidence type="ECO:0000313" key="9">
    <source>
        <dbReference type="Proteomes" id="UP000053537"/>
    </source>
</evidence>
<dbReference type="AlphaFoldDB" id="A0A091N1J0"/>
<dbReference type="Pfam" id="PF00784">
    <property type="entry name" value="MyTH4"/>
    <property type="match status" value="1"/>
</dbReference>